<name>A0A132A6G7_SARSC</name>
<sequence>MKRYEYLNWILILLVYQNRSEVYGSSYDGILLNTQIVLGLSDSLVLAESEKIRNQDPVSRDPFLERFKPFAFGRLMRSHYRNYFYQKEHFQFIHAESSFPYRCIELAQTFLSARIKDFRWPIQQ</sequence>
<proteinExistence type="predicted"/>
<dbReference type="AlphaFoldDB" id="A0A132A6G7"/>
<protein>
    <submittedName>
        <fullName evidence="1">Uncharacterized protein</fullName>
    </submittedName>
</protein>
<dbReference type="Proteomes" id="UP000616769">
    <property type="component" value="Unassembled WGS sequence"/>
</dbReference>
<organism evidence="1 2">
    <name type="scientific">Sarcoptes scabiei</name>
    <name type="common">Itch mite</name>
    <name type="synonym">Acarus scabiei</name>
    <dbReference type="NCBI Taxonomy" id="52283"/>
    <lineage>
        <taxon>Eukaryota</taxon>
        <taxon>Metazoa</taxon>
        <taxon>Ecdysozoa</taxon>
        <taxon>Arthropoda</taxon>
        <taxon>Chelicerata</taxon>
        <taxon>Arachnida</taxon>
        <taxon>Acari</taxon>
        <taxon>Acariformes</taxon>
        <taxon>Sarcoptiformes</taxon>
        <taxon>Astigmata</taxon>
        <taxon>Psoroptidia</taxon>
        <taxon>Sarcoptoidea</taxon>
        <taxon>Sarcoptidae</taxon>
        <taxon>Sarcoptinae</taxon>
        <taxon>Sarcoptes</taxon>
    </lineage>
</organism>
<comment type="caution">
    <text evidence="1">The sequence shown here is derived from an EMBL/GenBank/DDBJ whole genome shotgun (WGS) entry which is preliminary data.</text>
</comment>
<dbReference type="EMBL" id="JXLN01010700">
    <property type="protein sequence ID" value="KPM06215.1"/>
    <property type="molecule type" value="Genomic_DNA"/>
</dbReference>
<evidence type="ECO:0000313" key="1">
    <source>
        <dbReference type="EMBL" id="KPM06215.1"/>
    </source>
</evidence>
<reference evidence="1 2" key="1">
    <citation type="journal article" date="2015" name="Parasit. Vectors">
        <title>Draft genome of the scabies mite.</title>
        <authorList>
            <person name="Rider S.D.Jr."/>
            <person name="Morgan M.S."/>
            <person name="Arlian L.G."/>
        </authorList>
    </citation>
    <scope>NUCLEOTIDE SEQUENCE [LARGE SCALE GENOMIC DNA]</scope>
    <source>
        <strain evidence="1">Arlian Lab</strain>
    </source>
</reference>
<gene>
    <name evidence="1" type="ORF">QR98_0046880</name>
</gene>
<evidence type="ECO:0000313" key="2">
    <source>
        <dbReference type="Proteomes" id="UP000616769"/>
    </source>
</evidence>
<accession>A0A132A6G7</accession>
<dbReference type="VEuPathDB" id="VectorBase:SSCA002782"/>